<accession>A0ABR8GV11</accession>
<comment type="caution">
    <text evidence="3">The sequence shown here is derived from an EMBL/GenBank/DDBJ whole genome shotgun (WGS) entry which is preliminary data.</text>
</comment>
<evidence type="ECO:0000313" key="4">
    <source>
        <dbReference type="Proteomes" id="UP000660380"/>
    </source>
</evidence>
<reference evidence="3 4" key="1">
    <citation type="journal article" date="2020" name="ISME J.">
        <title>Comparative genomics reveals insights into cyanobacterial evolution and habitat adaptation.</title>
        <authorList>
            <person name="Chen M.Y."/>
            <person name="Teng W.K."/>
            <person name="Zhao L."/>
            <person name="Hu C.X."/>
            <person name="Zhou Y.K."/>
            <person name="Han B.P."/>
            <person name="Song L.R."/>
            <person name="Shu W.S."/>
        </authorList>
    </citation>
    <scope>NUCLEOTIDE SEQUENCE [LARGE SCALE GENOMIC DNA]</scope>
    <source>
        <strain evidence="3 4">FACHB-248</strain>
    </source>
</reference>
<dbReference type="Pfam" id="PF20008">
    <property type="entry name" value="DUF6429"/>
    <property type="match status" value="1"/>
</dbReference>
<dbReference type="Proteomes" id="UP000660380">
    <property type="component" value="Unassembled WGS sequence"/>
</dbReference>
<feature type="domain" description="DUF6429" evidence="2">
    <location>
        <begin position="164"/>
        <end position="243"/>
    </location>
</feature>
<evidence type="ECO:0000259" key="2">
    <source>
        <dbReference type="Pfam" id="PF20008"/>
    </source>
</evidence>
<feature type="coiled-coil region" evidence="1">
    <location>
        <begin position="52"/>
        <end position="80"/>
    </location>
</feature>
<gene>
    <name evidence="3" type="ORF">H6G81_23185</name>
</gene>
<keyword evidence="4" id="KW-1185">Reference proteome</keyword>
<sequence>MKHSRSLPALKKNAIQLCGQDFIDSLTVKGIYAKHDELWRLVNKKLNVTDDAYEIKQAREQAEKERKLAEEKAIKQAERERLLANKKELYSKNRQGWTITVFELPESDKYGNKFVAQCTKEAELQQTTYFSNTAGDSYSQACSLVDEFEIRQDQLRLFMENYKVIKPLYLMLIYLSGWDEYNPYLVNPKNKHCKDNFVGISFWNGFNFEIVNRLEAEGLLELSTTRKTLTMTKKGMKEARDILLHINLDGVGSLLKQREYHEEYINYQSQLNILQEEQEEE</sequence>
<protein>
    <recommendedName>
        <fullName evidence="2">DUF6429 domain-containing protein</fullName>
    </recommendedName>
</protein>
<dbReference type="InterPro" id="IPR045489">
    <property type="entry name" value="DUF6429"/>
</dbReference>
<name>A0ABR8GV11_9CYAN</name>
<evidence type="ECO:0000313" key="3">
    <source>
        <dbReference type="EMBL" id="MBD2607352.1"/>
    </source>
</evidence>
<evidence type="ECO:0000256" key="1">
    <source>
        <dbReference type="SAM" id="Coils"/>
    </source>
</evidence>
<proteinExistence type="predicted"/>
<dbReference type="RefSeq" id="WP_029631612.1">
    <property type="nucleotide sequence ID" value="NZ_JACJTA010000061.1"/>
</dbReference>
<keyword evidence="1" id="KW-0175">Coiled coil</keyword>
<organism evidence="3 4">
    <name type="scientific">Scytonema hofmannii FACHB-248</name>
    <dbReference type="NCBI Taxonomy" id="1842502"/>
    <lineage>
        <taxon>Bacteria</taxon>
        <taxon>Bacillati</taxon>
        <taxon>Cyanobacteriota</taxon>
        <taxon>Cyanophyceae</taxon>
        <taxon>Nostocales</taxon>
        <taxon>Scytonemataceae</taxon>
        <taxon>Scytonema</taxon>
    </lineage>
</organism>
<dbReference type="EMBL" id="JACJTA010000061">
    <property type="protein sequence ID" value="MBD2607352.1"/>
    <property type="molecule type" value="Genomic_DNA"/>
</dbReference>